<evidence type="ECO:0000256" key="1">
    <source>
        <dbReference type="SAM" id="MobiDB-lite"/>
    </source>
</evidence>
<protein>
    <submittedName>
        <fullName evidence="2">Uncharacterized protein</fullName>
    </submittedName>
</protein>
<feature type="region of interest" description="Disordered" evidence="1">
    <location>
        <begin position="49"/>
        <end position="160"/>
    </location>
</feature>
<name>A0AAE0C7Y5_9CHLO</name>
<proteinExistence type="predicted"/>
<dbReference type="AlphaFoldDB" id="A0AAE0C7Y5"/>
<dbReference type="Proteomes" id="UP001190700">
    <property type="component" value="Unassembled WGS sequence"/>
</dbReference>
<keyword evidence="3" id="KW-1185">Reference proteome</keyword>
<reference evidence="2 3" key="1">
    <citation type="journal article" date="2015" name="Genome Biol. Evol.">
        <title>Comparative Genomics of a Bacterivorous Green Alga Reveals Evolutionary Causalities and Consequences of Phago-Mixotrophic Mode of Nutrition.</title>
        <authorList>
            <person name="Burns J.A."/>
            <person name="Paasch A."/>
            <person name="Narechania A."/>
            <person name="Kim E."/>
        </authorList>
    </citation>
    <scope>NUCLEOTIDE SEQUENCE [LARGE SCALE GENOMIC DNA]</scope>
    <source>
        <strain evidence="2 3">PLY_AMNH</strain>
    </source>
</reference>
<gene>
    <name evidence="2" type="ORF">CYMTET_41204</name>
</gene>
<feature type="compositionally biased region" description="Low complexity" evidence="1">
    <location>
        <begin position="93"/>
        <end position="148"/>
    </location>
</feature>
<evidence type="ECO:0000313" key="3">
    <source>
        <dbReference type="Proteomes" id="UP001190700"/>
    </source>
</evidence>
<accession>A0AAE0C7Y5</accession>
<sequence>MDPVAGWGRLIGDWTTSPMSPVRLLHSTRRVSVPLGVWTVDSMLAPVTLSHGADGGDDPSPSGDTRPDSELAGEWAWSAPWRAASGGRVLAPNGNSSNSNDNSSSSSGSGNNNSSDKTGGSSSNRRGSDRSSGSSSTGSDRNGSSRNGCFVSKGGKWSGRDSSKLPGVVFCRRQGADAEVGAGGAQRRDRPVDLMIPEASWGWLRSFPLSEVFACPFSSARHVRKHAEDEFAGVMRWVLQNLEGDSENFWRLLGVDQEEVRSCGAGVGKGC</sequence>
<comment type="caution">
    <text evidence="2">The sequence shown here is derived from an EMBL/GenBank/DDBJ whole genome shotgun (WGS) entry which is preliminary data.</text>
</comment>
<evidence type="ECO:0000313" key="2">
    <source>
        <dbReference type="EMBL" id="KAK3249364.1"/>
    </source>
</evidence>
<organism evidence="2 3">
    <name type="scientific">Cymbomonas tetramitiformis</name>
    <dbReference type="NCBI Taxonomy" id="36881"/>
    <lineage>
        <taxon>Eukaryota</taxon>
        <taxon>Viridiplantae</taxon>
        <taxon>Chlorophyta</taxon>
        <taxon>Pyramimonadophyceae</taxon>
        <taxon>Pyramimonadales</taxon>
        <taxon>Pyramimonadaceae</taxon>
        <taxon>Cymbomonas</taxon>
    </lineage>
</organism>
<dbReference type="EMBL" id="LGRX02027429">
    <property type="protein sequence ID" value="KAK3249364.1"/>
    <property type="molecule type" value="Genomic_DNA"/>
</dbReference>